<dbReference type="SMART" id="SM00987">
    <property type="entry name" value="UreE_C"/>
    <property type="match status" value="1"/>
</dbReference>
<dbReference type="InterPro" id="IPR005122">
    <property type="entry name" value="Uracil-DNA_glycosylase-like"/>
</dbReference>
<keyword evidence="7" id="KW-0408">Iron</keyword>
<feature type="domain" description="Uracil-DNA glycosylase-like" evidence="11">
    <location>
        <begin position="78"/>
        <end position="245"/>
    </location>
</feature>
<accession>A0ABV3B9N3</accession>
<comment type="caution">
    <text evidence="12">The sequence shown here is derived from an EMBL/GenBank/DDBJ whole genome shotgun (WGS) entry which is preliminary data.</text>
</comment>
<organism evidence="12 13">
    <name type="scientific">Streptomyces neyagawaensis</name>
    <dbReference type="NCBI Taxonomy" id="42238"/>
    <lineage>
        <taxon>Bacteria</taxon>
        <taxon>Bacillati</taxon>
        <taxon>Actinomycetota</taxon>
        <taxon>Actinomycetes</taxon>
        <taxon>Kitasatosporales</taxon>
        <taxon>Streptomycetaceae</taxon>
        <taxon>Streptomyces</taxon>
    </lineage>
</organism>
<dbReference type="SMART" id="SM00986">
    <property type="entry name" value="UDG"/>
    <property type="match status" value="1"/>
</dbReference>
<keyword evidence="13" id="KW-1185">Reference proteome</keyword>
<evidence type="ECO:0000256" key="10">
    <source>
        <dbReference type="SAM" id="MobiDB-lite"/>
    </source>
</evidence>
<dbReference type="CDD" id="cd10030">
    <property type="entry name" value="UDG-F4_TTUDGA_SPO1dp_like"/>
    <property type="match status" value="1"/>
</dbReference>
<dbReference type="SUPFAM" id="SSF52141">
    <property type="entry name" value="Uracil-DNA glycosylase-like"/>
    <property type="match status" value="1"/>
</dbReference>
<protein>
    <recommendedName>
        <fullName evidence="2">Type-4 uracil-DNA glycosylase</fullName>
    </recommendedName>
</protein>
<keyword evidence="3" id="KW-0004">4Fe-4S</keyword>
<evidence type="ECO:0000256" key="4">
    <source>
        <dbReference type="ARBA" id="ARBA00022723"/>
    </source>
</evidence>
<keyword evidence="6" id="KW-0378">Hydrolase</keyword>
<evidence type="ECO:0000256" key="8">
    <source>
        <dbReference type="ARBA" id="ARBA00023014"/>
    </source>
</evidence>
<evidence type="ECO:0000256" key="2">
    <source>
        <dbReference type="ARBA" id="ARBA00019403"/>
    </source>
</evidence>
<feature type="region of interest" description="Disordered" evidence="10">
    <location>
        <begin position="1"/>
        <end position="49"/>
    </location>
</feature>
<evidence type="ECO:0000256" key="6">
    <source>
        <dbReference type="ARBA" id="ARBA00022801"/>
    </source>
</evidence>
<dbReference type="InterPro" id="IPR036895">
    <property type="entry name" value="Uracil-DNA_glycosylase-like_sf"/>
</dbReference>
<dbReference type="PANTHER" id="PTHR33693">
    <property type="entry name" value="TYPE-5 URACIL-DNA GLYCOSYLASE"/>
    <property type="match status" value="1"/>
</dbReference>
<proteinExistence type="inferred from homology"/>
<dbReference type="InterPro" id="IPR005273">
    <property type="entry name" value="Ura-DNA_glyco_family4"/>
</dbReference>
<dbReference type="NCBIfam" id="TIGR03914">
    <property type="entry name" value="UDG_fam_dom"/>
    <property type="match status" value="1"/>
</dbReference>
<keyword evidence="9" id="KW-0234">DNA repair</keyword>
<evidence type="ECO:0000256" key="5">
    <source>
        <dbReference type="ARBA" id="ARBA00022763"/>
    </source>
</evidence>
<dbReference type="Proteomes" id="UP001551189">
    <property type="component" value="Unassembled WGS sequence"/>
</dbReference>
<evidence type="ECO:0000256" key="7">
    <source>
        <dbReference type="ARBA" id="ARBA00023004"/>
    </source>
</evidence>
<reference evidence="12 13" key="1">
    <citation type="submission" date="2024-06" db="EMBL/GenBank/DDBJ databases">
        <title>The Natural Products Discovery Center: Release of the First 8490 Sequenced Strains for Exploring Actinobacteria Biosynthetic Diversity.</title>
        <authorList>
            <person name="Kalkreuter E."/>
            <person name="Kautsar S.A."/>
            <person name="Yang D."/>
            <person name="Bader C.D."/>
            <person name="Teijaro C.N."/>
            <person name="Fluegel L."/>
            <person name="Davis C.M."/>
            <person name="Simpson J.R."/>
            <person name="Lauterbach L."/>
            <person name="Steele A.D."/>
            <person name="Gui C."/>
            <person name="Meng S."/>
            <person name="Li G."/>
            <person name="Viehrig K."/>
            <person name="Ye F."/>
            <person name="Su P."/>
            <person name="Kiefer A.F."/>
            <person name="Nichols A."/>
            <person name="Cepeda A.J."/>
            <person name="Yan W."/>
            <person name="Fan B."/>
            <person name="Jiang Y."/>
            <person name="Adhikari A."/>
            <person name="Zheng C.-J."/>
            <person name="Schuster L."/>
            <person name="Cowan T.M."/>
            <person name="Smanski M.J."/>
            <person name="Chevrette M.G."/>
            <person name="De Carvalho L.P.S."/>
            <person name="Shen B."/>
        </authorList>
    </citation>
    <scope>NUCLEOTIDE SEQUENCE [LARGE SCALE GENOMIC DNA]</scope>
    <source>
        <strain evidence="12 13">NPDC046851</strain>
    </source>
</reference>
<evidence type="ECO:0000313" key="13">
    <source>
        <dbReference type="Proteomes" id="UP001551189"/>
    </source>
</evidence>
<dbReference type="Gene3D" id="3.40.470.10">
    <property type="entry name" value="Uracil-DNA glycosylase-like domain"/>
    <property type="match status" value="1"/>
</dbReference>
<evidence type="ECO:0000313" key="12">
    <source>
        <dbReference type="EMBL" id="MEU6806126.1"/>
    </source>
</evidence>
<keyword evidence="5" id="KW-0227">DNA damage</keyword>
<dbReference type="RefSeq" id="WP_359701561.1">
    <property type="nucleotide sequence ID" value="NZ_JBEYXT010000271.1"/>
</dbReference>
<dbReference type="InterPro" id="IPR051536">
    <property type="entry name" value="UDG_Type-4/5"/>
</dbReference>
<dbReference type="PANTHER" id="PTHR33693:SF9">
    <property type="entry name" value="TYPE-4 URACIL-DNA GLYCOSYLASE"/>
    <property type="match status" value="1"/>
</dbReference>
<dbReference type="NCBIfam" id="TIGR00758">
    <property type="entry name" value="UDG_fam4"/>
    <property type="match status" value="1"/>
</dbReference>
<evidence type="ECO:0000259" key="11">
    <source>
        <dbReference type="SMART" id="SM00986"/>
    </source>
</evidence>
<gene>
    <name evidence="12" type="ORF">ABZ931_34815</name>
</gene>
<dbReference type="Pfam" id="PF03167">
    <property type="entry name" value="UDG"/>
    <property type="match status" value="1"/>
</dbReference>
<feature type="compositionally biased region" description="Basic and acidic residues" evidence="10">
    <location>
        <begin position="19"/>
        <end position="40"/>
    </location>
</feature>
<keyword evidence="4" id="KW-0479">Metal-binding</keyword>
<evidence type="ECO:0000256" key="9">
    <source>
        <dbReference type="ARBA" id="ARBA00023204"/>
    </source>
</evidence>
<evidence type="ECO:0000256" key="3">
    <source>
        <dbReference type="ARBA" id="ARBA00022485"/>
    </source>
</evidence>
<dbReference type="EMBL" id="JBEYXT010000271">
    <property type="protein sequence ID" value="MEU6806126.1"/>
    <property type="molecule type" value="Genomic_DNA"/>
</dbReference>
<keyword evidence="8" id="KW-0411">Iron-sulfur</keyword>
<name>A0ABV3B9N3_9ACTN</name>
<evidence type="ECO:0000256" key="1">
    <source>
        <dbReference type="ARBA" id="ARBA00006521"/>
    </source>
</evidence>
<sequence>MNPTRPTSDARTRSASGEGRSRAGSDREAASASRERDGGRAYDAGPFLPSRGGLAAHRRAAADCRGCPLHEDATQTVFGAGPESARILLVGEQPGDQEDRQGEPFVGPAGRLLRRAAEEAGIDMDEAYVTNAVKHFKFVRPPGGGKRRIHKAPDLREVAACHPWLRAELRLVHPEIVVALGATAGKALLGSSFRVTKDRGALLPLPGDDEDQDGRPQVVATFHPSAVLRADDREGAYAGLVSDLRVAAEALAGRSGG</sequence>
<comment type="similarity">
    <text evidence="1">Belongs to the uracil-DNA glycosylase (UDG) superfamily. Type 4 (UDGa) family.</text>
</comment>